<evidence type="ECO:0000259" key="5">
    <source>
        <dbReference type="PROSITE" id="PS50975"/>
    </source>
</evidence>
<dbReference type="InterPro" id="IPR011764">
    <property type="entry name" value="Biotin_carboxylation_dom"/>
</dbReference>
<keyword evidence="3 4" id="KW-0067">ATP-binding</keyword>
<comment type="caution">
    <text evidence="7">The sequence shown here is derived from an EMBL/GenBank/DDBJ whole genome shotgun (WGS) entry which is preliminary data.</text>
</comment>
<dbReference type="InterPro" id="IPR052032">
    <property type="entry name" value="ATP-dep_AA_Ligase"/>
</dbReference>
<dbReference type="Gene3D" id="3.30.470.20">
    <property type="entry name" value="ATP-grasp fold, B domain"/>
    <property type="match status" value="1"/>
</dbReference>
<dbReference type="Proteomes" id="UP001250932">
    <property type="component" value="Unassembled WGS sequence"/>
</dbReference>
<dbReference type="PANTHER" id="PTHR43585">
    <property type="entry name" value="FUMIPYRROLE BIOSYNTHESIS PROTEIN C"/>
    <property type="match status" value="1"/>
</dbReference>
<evidence type="ECO:0000256" key="2">
    <source>
        <dbReference type="ARBA" id="ARBA00022741"/>
    </source>
</evidence>
<reference evidence="7 8" key="1">
    <citation type="journal article" date="2023" name="ISME J.">
        <title>Cultivation and genomic characterization of novel and ubiquitous marine nitrite-oxidizing bacteria from the Nitrospirales.</title>
        <authorList>
            <person name="Mueller A.J."/>
            <person name="Daebeler A."/>
            <person name="Herbold C.W."/>
            <person name="Kirkegaard R.H."/>
            <person name="Daims H."/>
        </authorList>
    </citation>
    <scope>NUCLEOTIDE SEQUENCE [LARGE SCALE GENOMIC DNA]</scope>
    <source>
        <strain evidence="7 8">EB</strain>
    </source>
</reference>
<organism evidence="7 8">
    <name type="scientific">Candidatus Nitronereus thalassa</name>
    <dbReference type="NCBI Taxonomy" id="3020898"/>
    <lineage>
        <taxon>Bacteria</taxon>
        <taxon>Pseudomonadati</taxon>
        <taxon>Nitrospirota</taxon>
        <taxon>Nitrospiria</taxon>
        <taxon>Nitrospirales</taxon>
        <taxon>Nitrospiraceae</taxon>
        <taxon>Candidatus Nitronereus</taxon>
    </lineage>
</organism>
<dbReference type="Pfam" id="PF18130">
    <property type="entry name" value="ATPgrasp_N"/>
    <property type="match status" value="1"/>
</dbReference>
<dbReference type="PANTHER" id="PTHR43585:SF2">
    <property type="entry name" value="ATP-GRASP ENZYME FSQD"/>
    <property type="match status" value="1"/>
</dbReference>
<evidence type="ECO:0000256" key="4">
    <source>
        <dbReference type="PROSITE-ProRule" id="PRU00409"/>
    </source>
</evidence>
<dbReference type="PROSITE" id="PS50979">
    <property type="entry name" value="BC"/>
    <property type="match status" value="1"/>
</dbReference>
<dbReference type="InterPro" id="IPR041472">
    <property type="entry name" value="BL00235/CARNS1_N"/>
</dbReference>
<evidence type="ECO:0000313" key="8">
    <source>
        <dbReference type="Proteomes" id="UP001250932"/>
    </source>
</evidence>
<dbReference type="Gene3D" id="3.40.50.20">
    <property type="match status" value="1"/>
</dbReference>
<name>A0ABU3K650_9BACT</name>
<accession>A0ABU3K650</accession>
<dbReference type="InterPro" id="IPR011761">
    <property type="entry name" value="ATP-grasp"/>
</dbReference>
<gene>
    <name evidence="7" type="ORF">PPG34_05720</name>
</gene>
<dbReference type="SUPFAM" id="SSF52440">
    <property type="entry name" value="PreATP-grasp domain"/>
    <property type="match status" value="1"/>
</dbReference>
<evidence type="ECO:0000259" key="6">
    <source>
        <dbReference type="PROSITE" id="PS50979"/>
    </source>
</evidence>
<dbReference type="PROSITE" id="PS50975">
    <property type="entry name" value="ATP_GRASP"/>
    <property type="match status" value="1"/>
</dbReference>
<protein>
    <submittedName>
        <fullName evidence="7">ATP-grasp domain-containing protein</fullName>
    </submittedName>
</protein>
<dbReference type="InterPro" id="IPR016185">
    <property type="entry name" value="PreATP-grasp_dom_sf"/>
</dbReference>
<dbReference type="Gene3D" id="3.30.1490.20">
    <property type="entry name" value="ATP-grasp fold, A domain"/>
    <property type="match status" value="1"/>
</dbReference>
<dbReference type="InterPro" id="IPR040570">
    <property type="entry name" value="LAL_C2"/>
</dbReference>
<feature type="domain" description="Biotin carboxylation" evidence="6">
    <location>
        <begin position="1"/>
        <end position="416"/>
    </location>
</feature>
<feature type="domain" description="ATP-grasp" evidence="5">
    <location>
        <begin position="112"/>
        <end position="309"/>
    </location>
</feature>
<dbReference type="InterPro" id="IPR013815">
    <property type="entry name" value="ATP_grasp_subdomain_1"/>
</dbReference>
<sequence length="416" mass="45221">MKRTLLVVGGGIEAVPGIQLAQSMGLHVVVSDRDADAEGAAVADDFLLTDTYDVSRTVAQAKMFCETVRPIHGVMCMGSDVPQTVAAIAQDLGLPGISRESARLATDKYAMKMKLLADGVPVPWFSLVHSLTHLQEIVLEQGLPLVIKPVDSRGARGVLRLTAEIDLAWAYQFSLSYSPSQQVLVERFLDGPQVSTETMMVDGVAHTPGFSDRNYELLETYAPHIIENGGDLPSHLSPSQQELVGKVVEQAARSLGIVEGVVKGDIVVHHGQPYIIEIAARLSGGYFCTHEIPLNTGVEFVRHAIYVALGQKPKPEDLLPRYQKCVAQRYLFPSPGRVTRISDFSHWAHKPGIAFLQVRVQVGDVVGTIEHHPARAGVVIATGETREEAANRAQNVVQNIQIETIPISQAMLSLCH</sequence>
<dbReference type="Pfam" id="PF02655">
    <property type="entry name" value="ATP-grasp_3"/>
    <property type="match status" value="1"/>
</dbReference>
<dbReference type="SUPFAM" id="SSF56059">
    <property type="entry name" value="Glutathione synthetase ATP-binding domain-like"/>
    <property type="match status" value="1"/>
</dbReference>
<evidence type="ECO:0000256" key="1">
    <source>
        <dbReference type="ARBA" id="ARBA00022598"/>
    </source>
</evidence>
<keyword evidence="1" id="KW-0436">Ligase</keyword>
<dbReference type="EMBL" id="JAQOUE010000001">
    <property type="protein sequence ID" value="MDT7041841.1"/>
    <property type="molecule type" value="Genomic_DNA"/>
</dbReference>
<proteinExistence type="predicted"/>
<evidence type="ECO:0000256" key="3">
    <source>
        <dbReference type="ARBA" id="ARBA00022840"/>
    </source>
</evidence>
<keyword evidence="2 4" id="KW-0547">Nucleotide-binding</keyword>
<dbReference type="InterPro" id="IPR003806">
    <property type="entry name" value="ATP-grasp_PylC-type"/>
</dbReference>
<dbReference type="Pfam" id="PF18603">
    <property type="entry name" value="LAL_C2"/>
    <property type="match status" value="1"/>
</dbReference>
<keyword evidence="8" id="KW-1185">Reference proteome</keyword>
<evidence type="ECO:0000313" key="7">
    <source>
        <dbReference type="EMBL" id="MDT7041841.1"/>
    </source>
</evidence>
<dbReference type="RefSeq" id="WP_313832189.1">
    <property type="nucleotide sequence ID" value="NZ_JAQOUE010000001.1"/>
</dbReference>